<keyword evidence="1" id="KW-0472">Membrane</keyword>
<keyword evidence="1" id="KW-0812">Transmembrane</keyword>
<proteinExistence type="predicted"/>
<gene>
    <name evidence="2" type="primary">RvY_04617-1</name>
    <name evidence="2" type="synonym">RvY_04617.1</name>
    <name evidence="2" type="ORF">RvY_04617</name>
</gene>
<dbReference type="AlphaFoldDB" id="A0A1D1UVJ6"/>
<dbReference type="OrthoDB" id="10469212at2759"/>
<dbReference type="EMBL" id="BDGG01000002">
    <property type="protein sequence ID" value="GAU92550.1"/>
    <property type="molecule type" value="Genomic_DNA"/>
</dbReference>
<reference evidence="2 3" key="1">
    <citation type="journal article" date="2016" name="Nat. Commun.">
        <title>Extremotolerant tardigrade genome and improved radiotolerance of human cultured cells by tardigrade-unique protein.</title>
        <authorList>
            <person name="Hashimoto T."/>
            <person name="Horikawa D.D."/>
            <person name="Saito Y."/>
            <person name="Kuwahara H."/>
            <person name="Kozuka-Hata H."/>
            <person name="Shin-I T."/>
            <person name="Minakuchi Y."/>
            <person name="Ohishi K."/>
            <person name="Motoyama A."/>
            <person name="Aizu T."/>
            <person name="Enomoto A."/>
            <person name="Kondo K."/>
            <person name="Tanaka S."/>
            <person name="Hara Y."/>
            <person name="Koshikawa S."/>
            <person name="Sagara H."/>
            <person name="Miura T."/>
            <person name="Yokobori S."/>
            <person name="Miyagawa K."/>
            <person name="Suzuki Y."/>
            <person name="Kubo T."/>
            <person name="Oyama M."/>
            <person name="Kohara Y."/>
            <person name="Fujiyama A."/>
            <person name="Arakawa K."/>
            <person name="Katayama T."/>
            <person name="Toyoda A."/>
            <person name="Kunieda T."/>
        </authorList>
    </citation>
    <scope>NUCLEOTIDE SEQUENCE [LARGE SCALE GENOMIC DNA]</scope>
    <source>
        <strain evidence="2 3">YOKOZUNA-1</strain>
    </source>
</reference>
<evidence type="ECO:0000256" key="1">
    <source>
        <dbReference type="SAM" id="Phobius"/>
    </source>
</evidence>
<keyword evidence="1" id="KW-1133">Transmembrane helix</keyword>
<keyword evidence="3" id="KW-1185">Reference proteome</keyword>
<comment type="caution">
    <text evidence="2">The sequence shown here is derived from an EMBL/GenBank/DDBJ whole genome shotgun (WGS) entry which is preliminary data.</text>
</comment>
<sequence length="293" mass="32871">MVVRDGSIDVRFYGTCLHRGILLYNWIEGIRRHTHFFCRLEKAAIISPSLSHYSRTMAKSYVLSLVLAVLTAVLFVYGQAVPLKGKRNGRNGNGYGLGGVNLSLADNHSDQWMSLSDDLKELLLQAYYTAGIPTESELQICNGTEECPAKFRCDDTWKFCVKKDSPHFPPTDGSCSQDTDCKPMYRCTDRKCLLTGPMTCRSQADCLTVRGVEFECVDIPEKIPGKRCWRKCESVHSCMECEVQFVASNTTSTDTDVVVSTCRVPPPFRLTIQCRNGFCFRTQRVDVSPKAAD</sequence>
<dbReference type="Proteomes" id="UP000186922">
    <property type="component" value="Unassembled WGS sequence"/>
</dbReference>
<evidence type="ECO:0000313" key="2">
    <source>
        <dbReference type="EMBL" id="GAU92550.1"/>
    </source>
</evidence>
<protein>
    <submittedName>
        <fullName evidence="2">Uncharacterized protein</fullName>
    </submittedName>
</protein>
<evidence type="ECO:0000313" key="3">
    <source>
        <dbReference type="Proteomes" id="UP000186922"/>
    </source>
</evidence>
<accession>A0A1D1UVJ6</accession>
<organism evidence="2 3">
    <name type="scientific">Ramazzottius varieornatus</name>
    <name type="common">Water bear</name>
    <name type="synonym">Tardigrade</name>
    <dbReference type="NCBI Taxonomy" id="947166"/>
    <lineage>
        <taxon>Eukaryota</taxon>
        <taxon>Metazoa</taxon>
        <taxon>Ecdysozoa</taxon>
        <taxon>Tardigrada</taxon>
        <taxon>Eutardigrada</taxon>
        <taxon>Parachela</taxon>
        <taxon>Hypsibioidea</taxon>
        <taxon>Ramazzottiidae</taxon>
        <taxon>Ramazzottius</taxon>
    </lineage>
</organism>
<name>A0A1D1UVJ6_RAMVA</name>
<feature type="transmembrane region" description="Helical" evidence="1">
    <location>
        <begin position="61"/>
        <end position="80"/>
    </location>
</feature>